<evidence type="ECO:0000259" key="8">
    <source>
        <dbReference type="PROSITE" id="PS50850"/>
    </source>
</evidence>
<protein>
    <submittedName>
        <fullName evidence="9">Major facilitator superfamily domain-containing protein</fullName>
    </submittedName>
</protein>
<feature type="transmembrane region" description="Helical" evidence="7">
    <location>
        <begin position="91"/>
        <end position="108"/>
    </location>
</feature>
<dbReference type="GeneID" id="90035557"/>
<dbReference type="PROSITE" id="PS50850">
    <property type="entry name" value="MFS"/>
    <property type="match status" value="1"/>
</dbReference>
<dbReference type="RefSeq" id="XP_064767460.1">
    <property type="nucleotide sequence ID" value="XM_064910045.1"/>
</dbReference>
<evidence type="ECO:0000256" key="1">
    <source>
        <dbReference type="ARBA" id="ARBA00004141"/>
    </source>
</evidence>
<feature type="transmembrane region" description="Helical" evidence="7">
    <location>
        <begin position="411"/>
        <end position="430"/>
    </location>
</feature>
<comment type="subcellular location">
    <subcellularLocation>
        <location evidence="1">Membrane</location>
        <topology evidence="1">Multi-pass membrane protein</topology>
    </subcellularLocation>
</comment>
<evidence type="ECO:0000256" key="2">
    <source>
        <dbReference type="ARBA" id="ARBA00022448"/>
    </source>
</evidence>
<feature type="transmembrane region" description="Helical" evidence="7">
    <location>
        <begin position="436"/>
        <end position="458"/>
    </location>
</feature>
<name>A0ABR1F3K7_9ASCO</name>
<keyword evidence="5 7" id="KW-0472">Membrane</keyword>
<keyword evidence="10" id="KW-1185">Reference proteome</keyword>
<dbReference type="SUPFAM" id="SSF103473">
    <property type="entry name" value="MFS general substrate transporter"/>
    <property type="match status" value="1"/>
</dbReference>
<evidence type="ECO:0000256" key="3">
    <source>
        <dbReference type="ARBA" id="ARBA00022692"/>
    </source>
</evidence>
<evidence type="ECO:0000256" key="4">
    <source>
        <dbReference type="ARBA" id="ARBA00022989"/>
    </source>
</evidence>
<feature type="transmembrane region" description="Helical" evidence="7">
    <location>
        <begin position="161"/>
        <end position="180"/>
    </location>
</feature>
<comment type="caution">
    <text evidence="9">The sequence shown here is derived from an EMBL/GenBank/DDBJ whole genome shotgun (WGS) entry which is preliminary data.</text>
</comment>
<dbReference type="Gene3D" id="1.20.1250.20">
    <property type="entry name" value="MFS general substrate transporter like domains"/>
    <property type="match status" value="2"/>
</dbReference>
<feature type="domain" description="Major facilitator superfamily (MFS) profile" evidence="8">
    <location>
        <begin position="95"/>
        <end position="530"/>
    </location>
</feature>
<keyword evidence="4 7" id="KW-1133">Transmembrane helix</keyword>
<feature type="transmembrane region" description="Helical" evidence="7">
    <location>
        <begin position="256"/>
        <end position="278"/>
    </location>
</feature>
<evidence type="ECO:0000313" key="9">
    <source>
        <dbReference type="EMBL" id="KAK7204427.1"/>
    </source>
</evidence>
<organism evidence="9 10">
    <name type="scientific">Myxozyma melibiosi</name>
    <dbReference type="NCBI Taxonomy" id="54550"/>
    <lineage>
        <taxon>Eukaryota</taxon>
        <taxon>Fungi</taxon>
        <taxon>Dikarya</taxon>
        <taxon>Ascomycota</taxon>
        <taxon>Saccharomycotina</taxon>
        <taxon>Lipomycetes</taxon>
        <taxon>Lipomycetales</taxon>
        <taxon>Lipomycetaceae</taxon>
        <taxon>Myxozyma</taxon>
    </lineage>
</organism>
<keyword evidence="2" id="KW-0813">Transport</keyword>
<evidence type="ECO:0000256" key="7">
    <source>
        <dbReference type="SAM" id="Phobius"/>
    </source>
</evidence>
<gene>
    <name evidence="9" type="ORF">BZA70DRAFT_192549</name>
</gene>
<reference evidence="9 10" key="1">
    <citation type="submission" date="2024-03" db="EMBL/GenBank/DDBJ databases">
        <title>Genome-scale model development and genomic sequencing of the oleaginous clade Lipomyces.</title>
        <authorList>
            <consortium name="Lawrence Berkeley National Laboratory"/>
            <person name="Czajka J.J."/>
            <person name="Han Y."/>
            <person name="Kim J."/>
            <person name="Mondo S.J."/>
            <person name="Hofstad B.A."/>
            <person name="Robles A."/>
            <person name="Haridas S."/>
            <person name="Riley R."/>
            <person name="LaButti K."/>
            <person name="Pangilinan J."/>
            <person name="Andreopoulos W."/>
            <person name="Lipzen A."/>
            <person name="Yan J."/>
            <person name="Wang M."/>
            <person name="Ng V."/>
            <person name="Grigoriev I.V."/>
            <person name="Spatafora J.W."/>
            <person name="Magnuson J.K."/>
            <person name="Baker S.E."/>
            <person name="Pomraning K.R."/>
        </authorList>
    </citation>
    <scope>NUCLEOTIDE SEQUENCE [LARGE SCALE GENOMIC DNA]</scope>
    <source>
        <strain evidence="9 10">Phaff 52-87</strain>
    </source>
</reference>
<feature type="transmembrane region" description="Helical" evidence="7">
    <location>
        <begin position="132"/>
        <end position="154"/>
    </location>
</feature>
<feature type="transmembrane region" description="Helical" evidence="7">
    <location>
        <begin position="380"/>
        <end position="399"/>
    </location>
</feature>
<sequence length="550" mass="60101">MAQTTDPLLNTAPADIPEADEDAIDTAPLLPPQSGSGVSDEDVRKFASIGGIREVEVDLSTLYGGEFEDVVLPPSGSAERAAMEKAFKRKIDYAILPVVIAMYMLNYLDRNNIAAAKLGSLMEDLNLTSTQYSTAVSVLFIPYTLMQVPSNLILGKIGKPSVYLPSAMVIWGMLSLWTTFVSGYRSLVTIRFLIGFAEAAFYPGTMFYLSCWYTKYEIAKRSAIFVCGSWVSGAFSGLVAYGVLENLDGVFGLAAWRWLFLIEGTLTVIVALIAIPILPNLPATTKWLSKEERLLGVLRMINDVGQHDDDSAAPVEEDEQGRAMAEPPKSKFQSALAGLYLALVDKKVLIILWMQFSLAMMGGINTVFPTIVGSLGYGQAKTLLLTAPPWLLCSVTSVWNSFHSDKTGERYLHMVWGPALAALGIVISMMTQDTFWRYLSMLLMLQNYNSWSLGFAWMATTVPRPPIKRAAAVSFVNIGGNVPNIIVPYLFYVGSEPQFYVGFAVCGFFALSGIVAATVLKGSLVRLNKKLERGGVVDGLDGTTGFRFIF</sequence>
<dbReference type="PANTHER" id="PTHR43791:SF92">
    <property type="entry name" value="AGL026WP"/>
    <property type="match status" value="1"/>
</dbReference>
<evidence type="ECO:0000313" key="10">
    <source>
        <dbReference type="Proteomes" id="UP001498771"/>
    </source>
</evidence>
<feature type="transmembrane region" description="Helical" evidence="7">
    <location>
        <begin position="470"/>
        <end position="493"/>
    </location>
</feature>
<evidence type="ECO:0000256" key="5">
    <source>
        <dbReference type="ARBA" id="ARBA00023136"/>
    </source>
</evidence>
<keyword evidence="3 7" id="KW-0812">Transmembrane</keyword>
<dbReference type="Proteomes" id="UP001498771">
    <property type="component" value="Unassembled WGS sequence"/>
</dbReference>
<dbReference type="InterPro" id="IPR036259">
    <property type="entry name" value="MFS_trans_sf"/>
</dbReference>
<feature type="transmembrane region" description="Helical" evidence="7">
    <location>
        <begin position="192"/>
        <end position="211"/>
    </location>
</feature>
<dbReference type="InterPro" id="IPR020846">
    <property type="entry name" value="MFS_dom"/>
</dbReference>
<dbReference type="Pfam" id="PF07690">
    <property type="entry name" value="MFS_1"/>
    <property type="match status" value="1"/>
</dbReference>
<accession>A0ABR1F3K7</accession>
<feature type="transmembrane region" description="Helical" evidence="7">
    <location>
        <begin position="499"/>
        <end position="520"/>
    </location>
</feature>
<dbReference type="InterPro" id="IPR011701">
    <property type="entry name" value="MFS"/>
</dbReference>
<dbReference type="PANTHER" id="PTHR43791">
    <property type="entry name" value="PERMEASE-RELATED"/>
    <property type="match status" value="1"/>
</dbReference>
<feature type="transmembrane region" description="Helical" evidence="7">
    <location>
        <begin position="348"/>
        <end position="368"/>
    </location>
</feature>
<feature type="transmembrane region" description="Helical" evidence="7">
    <location>
        <begin position="223"/>
        <end position="244"/>
    </location>
</feature>
<proteinExistence type="predicted"/>
<evidence type="ECO:0000256" key="6">
    <source>
        <dbReference type="SAM" id="MobiDB-lite"/>
    </source>
</evidence>
<feature type="region of interest" description="Disordered" evidence="6">
    <location>
        <begin position="1"/>
        <end position="39"/>
    </location>
</feature>
<dbReference type="EMBL" id="JBBJBU010000008">
    <property type="protein sequence ID" value="KAK7204427.1"/>
    <property type="molecule type" value="Genomic_DNA"/>
</dbReference>